<dbReference type="InterPro" id="IPR052091">
    <property type="entry name" value="Beta-ala_Activ/Resist"/>
</dbReference>
<dbReference type="EMBL" id="FRDJ01000003">
    <property type="protein sequence ID" value="SHN56436.1"/>
    <property type="molecule type" value="Genomic_DNA"/>
</dbReference>
<name>A0A1M7SD58_FERGO</name>
<evidence type="ECO:0000313" key="4">
    <source>
        <dbReference type="Proteomes" id="UP000184207"/>
    </source>
</evidence>
<dbReference type="PANTHER" id="PTHR44394:SF1">
    <property type="entry name" value="BETA-ALANINE-ACTIVATING ENZYME"/>
    <property type="match status" value="1"/>
</dbReference>
<dbReference type="STRING" id="1121883.SAMN02745226_00771"/>
<dbReference type="Gene3D" id="2.60.40.10">
    <property type="entry name" value="Immunoglobulins"/>
    <property type="match status" value="4"/>
</dbReference>
<dbReference type="Proteomes" id="UP000184207">
    <property type="component" value="Unassembled WGS sequence"/>
</dbReference>
<dbReference type="Pfam" id="PF17957">
    <property type="entry name" value="Big_7"/>
    <property type="match status" value="3"/>
</dbReference>
<dbReference type="SUPFAM" id="SSF50998">
    <property type="entry name" value="Quinoprotein alcohol dehydrogenase-like"/>
    <property type="match status" value="2"/>
</dbReference>
<dbReference type="InterPro" id="IPR011047">
    <property type="entry name" value="Quinoprotein_ADH-like_sf"/>
</dbReference>
<dbReference type="AlphaFoldDB" id="A0A1M7SD58"/>
<keyword evidence="4" id="KW-1185">Reference proteome</keyword>
<dbReference type="InterPro" id="IPR002372">
    <property type="entry name" value="PQQ_rpt_dom"/>
</dbReference>
<dbReference type="SMART" id="SM00564">
    <property type="entry name" value="PQQ"/>
    <property type="match status" value="8"/>
</dbReference>
<evidence type="ECO:0000256" key="1">
    <source>
        <dbReference type="SAM" id="SignalP"/>
    </source>
</evidence>
<reference evidence="4" key="1">
    <citation type="submission" date="2016-12" db="EMBL/GenBank/DDBJ databases">
        <authorList>
            <person name="Varghese N."/>
            <person name="Submissions S."/>
        </authorList>
    </citation>
    <scope>NUCLEOTIDE SEQUENCE [LARGE SCALE GENOMIC DNA]</scope>
    <source>
        <strain evidence="4">DSM 13020</strain>
    </source>
</reference>
<dbReference type="InterPro" id="IPR018391">
    <property type="entry name" value="PQQ_b-propeller_rpt"/>
</dbReference>
<evidence type="ECO:0000259" key="2">
    <source>
        <dbReference type="Pfam" id="PF13570"/>
    </source>
</evidence>
<gene>
    <name evidence="3" type="ORF">SAMN02745226_00771</name>
</gene>
<evidence type="ECO:0000313" key="3">
    <source>
        <dbReference type="EMBL" id="SHN56436.1"/>
    </source>
</evidence>
<feature type="signal peptide" evidence="1">
    <location>
        <begin position="1"/>
        <end position="23"/>
    </location>
</feature>
<proteinExistence type="predicted"/>
<feature type="chain" id="PRO_5012116400" evidence="1">
    <location>
        <begin position="24"/>
        <end position="824"/>
    </location>
</feature>
<protein>
    <submittedName>
        <fullName evidence="3">Outer membrane protein assembly factor BamB, contains PQQ-like beta-propeller repeat</fullName>
    </submittedName>
</protein>
<dbReference type="Pfam" id="PF13570">
    <property type="entry name" value="Beta-prop_ACSF4"/>
    <property type="match status" value="1"/>
</dbReference>
<dbReference type="OrthoDB" id="41304at2"/>
<dbReference type="RefSeq" id="WP_072758542.1">
    <property type="nucleotide sequence ID" value="NZ_FRDJ01000003.1"/>
</dbReference>
<dbReference type="Gene3D" id="2.40.10.480">
    <property type="match status" value="1"/>
</dbReference>
<keyword evidence="1" id="KW-0732">Signal</keyword>
<dbReference type="PROSITE" id="PS51257">
    <property type="entry name" value="PROKAR_LIPOPROTEIN"/>
    <property type="match status" value="1"/>
</dbReference>
<dbReference type="PANTHER" id="PTHR44394">
    <property type="entry name" value="BETA-ALANINE-ACTIVATING ENZYME"/>
    <property type="match status" value="1"/>
</dbReference>
<sequence length="824" mass="91123">MKKRISVLMLMIILIATTSCVLFQDRQNPTVSLSVSYIVDIPNVKVAVTVQFSDNDIVDRIELYDGANLVESRTVRKKSGTVVFYLPDVPVQEGNIKNFEFTAKAYDKSGNVTQSGKGELTLDFNQPKVTIKNDYVGNYVEVEVQKGPKLNKIEVFSNNEKVGEKGTEISEGIERVPVSITDDSTEILVKAVSEFGIVGQTSKNIIVDKIPPQAMILTNITGPYVSGTVNINIEATDQVGISKVEYYLDSTKLGEKTSAPYSYSIDTTRYSDGRYTFKVIAYDLAGNTAEANMQLVFENNQPGVEFISPKDGAYLSGNANIEVSASDGNGIQKVELYLNTTKINEMTASPYRYTLNTKNYPDGQYTLRAVAYDTFGKSKEKSIQIRIDNTFPTVNITKPMNGEVVVGFVNVEVNASDNNKVDKVELYLGFIKVGEKKEHPYTFVVDTRYYSGSYTLRAIAYDLANNEAEKSISLNIRRPVEGDIVWKFKSNDSVVTCPAIDSYRNTIYFGSGDGYLYAVGLNNEFKWKFKTNARIQSSPAIDTDGTIYVGSDDGYLYAINPDGTPKWSISTGNIVKVSPAIDSSHVYVANISGKVMAIDKFSPSRIKWIFYATGNIYSSPAVDYWTVYIGSDDGYLYAIDKFSGSLKWKYKTNGAVRSSPAIGYDGTVYVGSDDGCLYAITSDGRLRWQFRSDDWIRSSPVIGSDGTVYIGSDDGYLYAIGRDGVVKWGFKTNSYVRSTPLLASWSTIYVASDDGYLYALDANGNKKWKSYIGGNPSSLTIDNDGIIYVGTSDGYLKGVYTLSSGLAWSDWPKFKKDLKNTGYK</sequence>
<dbReference type="InterPro" id="IPR013783">
    <property type="entry name" value="Ig-like_fold"/>
</dbReference>
<accession>A0A1M7SD58</accession>
<feature type="domain" description="Pyrrolo-quinoline quinone repeat" evidence="2">
    <location>
        <begin position="480"/>
        <end position="701"/>
    </location>
</feature>
<dbReference type="Gene3D" id="2.40.128.630">
    <property type="match status" value="3"/>
</dbReference>
<dbReference type="GO" id="GO:0043041">
    <property type="term" value="P:amino acid activation for nonribosomal peptide biosynthetic process"/>
    <property type="evidence" value="ECO:0007669"/>
    <property type="project" value="TreeGrafter"/>
</dbReference>
<organism evidence="3 4">
    <name type="scientific">Fervidobacterium gondwanense DSM 13020</name>
    <dbReference type="NCBI Taxonomy" id="1121883"/>
    <lineage>
        <taxon>Bacteria</taxon>
        <taxon>Thermotogati</taxon>
        <taxon>Thermotogota</taxon>
        <taxon>Thermotogae</taxon>
        <taxon>Thermotogales</taxon>
        <taxon>Fervidobacteriaceae</taxon>
        <taxon>Fervidobacterium</taxon>
    </lineage>
</organism>